<keyword evidence="3" id="KW-1185">Reference proteome</keyword>
<evidence type="ECO:0000256" key="1">
    <source>
        <dbReference type="SAM" id="MobiDB-lite"/>
    </source>
</evidence>
<comment type="caution">
    <text evidence="2">The sequence shown here is derived from an EMBL/GenBank/DDBJ whole genome shotgun (WGS) entry which is preliminary data.</text>
</comment>
<organism evidence="2 3">
    <name type="scientific">Streptomyces siamensis</name>
    <dbReference type="NCBI Taxonomy" id="1274986"/>
    <lineage>
        <taxon>Bacteria</taxon>
        <taxon>Bacillati</taxon>
        <taxon>Actinomycetota</taxon>
        <taxon>Actinomycetes</taxon>
        <taxon>Kitasatosporales</taxon>
        <taxon>Streptomycetaceae</taxon>
        <taxon>Streptomyces</taxon>
    </lineage>
</organism>
<name>A0ABP9IWS1_9ACTN</name>
<feature type="region of interest" description="Disordered" evidence="1">
    <location>
        <begin position="53"/>
        <end position="75"/>
    </location>
</feature>
<evidence type="ECO:0008006" key="4">
    <source>
        <dbReference type="Google" id="ProtNLM"/>
    </source>
</evidence>
<evidence type="ECO:0000313" key="3">
    <source>
        <dbReference type="Proteomes" id="UP001501759"/>
    </source>
</evidence>
<dbReference type="Proteomes" id="UP001501759">
    <property type="component" value="Unassembled WGS sequence"/>
</dbReference>
<reference evidence="3" key="1">
    <citation type="journal article" date="2019" name="Int. J. Syst. Evol. Microbiol.">
        <title>The Global Catalogue of Microorganisms (GCM) 10K type strain sequencing project: providing services to taxonomists for standard genome sequencing and annotation.</title>
        <authorList>
            <consortium name="The Broad Institute Genomics Platform"/>
            <consortium name="The Broad Institute Genome Sequencing Center for Infectious Disease"/>
            <person name="Wu L."/>
            <person name="Ma J."/>
        </authorList>
    </citation>
    <scope>NUCLEOTIDE SEQUENCE [LARGE SCALE GENOMIC DNA]</scope>
    <source>
        <strain evidence="3">JCM 18409</strain>
    </source>
</reference>
<evidence type="ECO:0000313" key="2">
    <source>
        <dbReference type="EMBL" id="GAA5011284.1"/>
    </source>
</evidence>
<feature type="compositionally biased region" description="Basic and acidic residues" evidence="1">
    <location>
        <begin position="64"/>
        <end position="75"/>
    </location>
</feature>
<proteinExistence type="predicted"/>
<accession>A0ABP9IWS1</accession>
<feature type="region of interest" description="Disordered" evidence="1">
    <location>
        <begin position="29"/>
        <end position="48"/>
    </location>
</feature>
<dbReference type="EMBL" id="BAABKB010000009">
    <property type="protein sequence ID" value="GAA5011284.1"/>
    <property type="molecule type" value="Genomic_DNA"/>
</dbReference>
<sequence length="106" mass="12180">MNPKLRWMHLWRQALDRYRFHPPYTGVGPRRVVSPGPDPCAQRVKQRLRDDVGRRTGRATRPAVRRDGGRQRKVPCDTEPAIRRWKMTYTISTGTTVTTIAANSAP</sequence>
<gene>
    <name evidence="2" type="ORF">GCM10023335_32290</name>
</gene>
<protein>
    <recommendedName>
        <fullName evidence="4">Transposase</fullName>
    </recommendedName>
</protein>